<evidence type="ECO:0000256" key="5">
    <source>
        <dbReference type="ARBA" id="ARBA00023242"/>
    </source>
</evidence>
<keyword evidence="8" id="KW-1185">Reference proteome</keyword>
<keyword evidence="5" id="KW-0539">Nucleus</keyword>
<dbReference type="PANTHER" id="PTHR47338:SF10">
    <property type="entry name" value="TRANSCRIPTION FACTOR DOMAIN-CONTAINING PROTEIN-RELATED"/>
    <property type="match status" value="1"/>
</dbReference>
<organism evidence="7 8">
    <name type="scientific">Clohesyomyces aquaticus</name>
    <dbReference type="NCBI Taxonomy" id="1231657"/>
    <lineage>
        <taxon>Eukaryota</taxon>
        <taxon>Fungi</taxon>
        <taxon>Dikarya</taxon>
        <taxon>Ascomycota</taxon>
        <taxon>Pezizomycotina</taxon>
        <taxon>Dothideomycetes</taxon>
        <taxon>Pleosporomycetidae</taxon>
        <taxon>Pleosporales</taxon>
        <taxon>Lindgomycetaceae</taxon>
        <taxon>Clohesyomyces</taxon>
    </lineage>
</organism>
<feature type="compositionally biased region" description="Basic and acidic residues" evidence="6">
    <location>
        <begin position="17"/>
        <end position="26"/>
    </location>
</feature>
<comment type="subcellular location">
    <subcellularLocation>
        <location evidence="1">Nucleus</location>
    </subcellularLocation>
</comment>
<evidence type="ECO:0008006" key="9">
    <source>
        <dbReference type="Google" id="ProtNLM"/>
    </source>
</evidence>
<protein>
    <recommendedName>
        <fullName evidence="9">Transcription factor domain-containing protein</fullName>
    </recommendedName>
</protein>
<evidence type="ECO:0000313" key="8">
    <source>
        <dbReference type="Proteomes" id="UP000193144"/>
    </source>
</evidence>
<evidence type="ECO:0000256" key="3">
    <source>
        <dbReference type="ARBA" id="ARBA00023015"/>
    </source>
</evidence>
<dbReference type="GO" id="GO:0005634">
    <property type="term" value="C:nucleus"/>
    <property type="evidence" value="ECO:0007669"/>
    <property type="project" value="UniProtKB-SubCell"/>
</dbReference>
<dbReference type="OrthoDB" id="3037908at2759"/>
<feature type="region of interest" description="Disordered" evidence="6">
    <location>
        <begin position="466"/>
        <end position="487"/>
    </location>
</feature>
<reference evidence="7 8" key="1">
    <citation type="submission" date="2016-07" db="EMBL/GenBank/DDBJ databases">
        <title>Pervasive Adenine N6-methylation of Active Genes in Fungi.</title>
        <authorList>
            <consortium name="DOE Joint Genome Institute"/>
            <person name="Mondo S.J."/>
            <person name="Dannebaum R.O."/>
            <person name="Kuo R.C."/>
            <person name="Labutti K."/>
            <person name="Haridas S."/>
            <person name="Kuo A."/>
            <person name="Salamov A."/>
            <person name="Ahrendt S.R."/>
            <person name="Lipzen A."/>
            <person name="Sullivan W."/>
            <person name="Andreopoulos W.B."/>
            <person name="Clum A."/>
            <person name="Lindquist E."/>
            <person name="Daum C."/>
            <person name="Ramamoorthy G.K."/>
            <person name="Gryganskyi A."/>
            <person name="Culley D."/>
            <person name="Magnuson J.K."/>
            <person name="James T.Y."/>
            <person name="O'Malley M.A."/>
            <person name="Stajich J.E."/>
            <person name="Spatafora J.W."/>
            <person name="Visel A."/>
            <person name="Grigoriev I.V."/>
        </authorList>
    </citation>
    <scope>NUCLEOTIDE SEQUENCE [LARGE SCALE GENOMIC DNA]</scope>
    <source>
        <strain evidence="7 8">CBS 115471</strain>
    </source>
</reference>
<dbReference type="InterPro" id="IPR050815">
    <property type="entry name" value="TF_fung"/>
</dbReference>
<evidence type="ECO:0000256" key="1">
    <source>
        <dbReference type="ARBA" id="ARBA00004123"/>
    </source>
</evidence>
<dbReference type="GO" id="GO:0000981">
    <property type="term" value="F:DNA-binding transcription factor activity, RNA polymerase II-specific"/>
    <property type="evidence" value="ECO:0007669"/>
    <property type="project" value="InterPro"/>
</dbReference>
<comment type="caution">
    <text evidence="7">The sequence shown here is derived from an EMBL/GenBank/DDBJ whole genome shotgun (WGS) entry which is preliminary data.</text>
</comment>
<accession>A0A1Y1YE14</accession>
<gene>
    <name evidence="7" type="ORF">BCR34DRAFT_669301</name>
</gene>
<proteinExistence type="predicted"/>
<keyword evidence="3" id="KW-0805">Transcription regulation</keyword>
<dbReference type="EMBL" id="MCFA01000262">
    <property type="protein sequence ID" value="ORX96163.1"/>
    <property type="molecule type" value="Genomic_DNA"/>
</dbReference>
<keyword evidence="4" id="KW-0804">Transcription</keyword>
<dbReference type="Proteomes" id="UP000193144">
    <property type="component" value="Unassembled WGS sequence"/>
</dbReference>
<sequence>MSAQDHTQDHYIAAEYHPPESREGRHIYQSSSERSDVRDTDVSPPPLDISSSREGSMELEQHANELYQLYFQHKHPTAPILVPSRDWSNSSAQGPEHAPTCLRSIMWALASTASGKYSHNGDCHYNRARRDAQADEMCGYGERAMSLEYFQTWILISHYEIKRSSPPRAWQSIGKTIFTQLPSSEGAFENNKASKTTRLNEALKPESIESLSELGAVVVLSLLIGHSLHHFKHQDDSYREEDTDDLTETFWRSHHEVDNSLVHFELYLPERLRLPMGLERPNLFFVHMMSHTLTICIHQVAASQAERDGHIASVKSESEDRCVASALAVSRIMKMGSHTDPAAMHMFTPFCVFVAARVLAEISHRSLSNSAKAEYEQHVRFLEQALHAMKKKNPVTEVSLIQLRLMESSLKGISISKEACITSIGSDHGSPPQRLGFTPSFRLSSPRESLKTRRKCSPIFEVRDKAPTTPLEAPDGNSLLLERNDHISPETTLRTTGLLTEEHSMGASSSLVPRLFPAVHNDVMAAPANSAEAFPSPWDPFSCDQSKSNDPYPMHDATSYLTTQLTNGMFGFSPFVTQPGVMPWQGFGFDVWGQPTRGLDESRDPNYGLYEPSDSTGHAGLMPNYF</sequence>
<name>A0A1Y1YE14_9PLEO</name>
<feature type="region of interest" description="Disordered" evidence="6">
    <location>
        <begin position="1"/>
        <end position="54"/>
    </location>
</feature>
<evidence type="ECO:0000256" key="2">
    <source>
        <dbReference type="ARBA" id="ARBA00022723"/>
    </source>
</evidence>
<dbReference type="PANTHER" id="PTHR47338">
    <property type="entry name" value="ZN(II)2CYS6 TRANSCRIPTION FACTOR (EUROFUNG)-RELATED"/>
    <property type="match status" value="1"/>
</dbReference>
<evidence type="ECO:0000256" key="6">
    <source>
        <dbReference type="SAM" id="MobiDB-lite"/>
    </source>
</evidence>
<dbReference type="AlphaFoldDB" id="A0A1Y1YE14"/>
<evidence type="ECO:0000313" key="7">
    <source>
        <dbReference type="EMBL" id="ORX96163.1"/>
    </source>
</evidence>
<dbReference type="STRING" id="1231657.A0A1Y1YE14"/>
<keyword evidence="2" id="KW-0479">Metal-binding</keyword>
<dbReference type="CDD" id="cd12148">
    <property type="entry name" value="fungal_TF_MHR"/>
    <property type="match status" value="1"/>
</dbReference>
<dbReference type="GO" id="GO:0046872">
    <property type="term" value="F:metal ion binding"/>
    <property type="evidence" value="ECO:0007669"/>
    <property type="project" value="UniProtKB-KW"/>
</dbReference>
<evidence type="ECO:0000256" key="4">
    <source>
        <dbReference type="ARBA" id="ARBA00023163"/>
    </source>
</evidence>